<keyword evidence="2" id="KW-1185">Reference proteome</keyword>
<dbReference type="PATRIC" id="fig|1420583.3.peg.1862"/>
<name>A0A0J7Y623_9SPHN</name>
<accession>A0A0J7Y623</accession>
<protein>
    <submittedName>
        <fullName evidence="1">Uncharacterized protein</fullName>
    </submittedName>
</protein>
<evidence type="ECO:0000313" key="2">
    <source>
        <dbReference type="Proteomes" id="UP000052232"/>
    </source>
</evidence>
<evidence type="ECO:0000313" key="1">
    <source>
        <dbReference type="EMBL" id="KMS58838.1"/>
    </source>
</evidence>
<proteinExistence type="predicted"/>
<comment type="caution">
    <text evidence="1">The sequence shown here is derived from an EMBL/GenBank/DDBJ whole genome shotgun (WGS) entry which is preliminary data.</text>
</comment>
<sequence length="47" mass="5292">MVQMIAGLRQAPILQDANQPAVRQIGRDIIVRQIDQTEAVERCDSED</sequence>
<reference evidence="1 2" key="1">
    <citation type="journal article" date="2015" name="G3 (Bethesda)">
        <title>Insights into Ongoing Evolution of the Hexachlorocyclohexane Catabolic Pathway from Comparative Genomics of Ten Sphingomonadaceae Strains.</title>
        <authorList>
            <person name="Pearce S.L."/>
            <person name="Oakeshott J.G."/>
            <person name="Pandey G."/>
        </authorList>
    </citation>
    <scope>NUCLEOTIDE SEQUENCE [LARGE SCALE GENOMIC DNA]</scope>
    <source>
        <strain evidence="1 2">LL01</strain>
    </source>
</reference>
<dbReference type="AlphaFoldDB" id="A0A0J7Y623"/>
<organism evidence="1 2">
    <name type="scientific">Sphingobium cupriresistens LL01</name>
    <dbReference type="NCBI Taxonomy" id="1420583"/>
    <lineage>
        <taxon>Bacteria</taxon>
        <taxon>Pseudomonadati</taxon>
        <taxon>Pseudomonadota</taxon>
        <taxon>Alphaproteobacteria</taxon>
        <taxon>Sphingomonadales</taxon>
        <taxon>Sphingomonadaceae</taxon>
        <taxon>Sphingobium</taxon>
    </lineage>
</organism>
<gene>
    <name evidence="1" type="ORF">V473_09265</name>
</gene>
<dbReference type="Proteomes" id="UP000052232">
    <property type="component" value="Unassembled WGS sequence"/>
</dbReference>
<dbReference type="EMBL" id="JACT01000001">
    <property type="protein sequence ID" value="KMS58838.1"/>
    <property type="molecule type" value="Genomic_DNA"/>
</dbReference>